<name>A0ABV8MYP1_9NEIS</name>
<evidence type="ECO:0000313" key="2">
    <source>
        <dbReference type="Proteomes" id="UP001595791"/>
    </source>
</evidence>
<gene>
    <name evidence="1" type="ORF">ACFOW7_21110</name>
</gene>
<reference evidence="2" key="1">
    <citation type="journal article" date="2019" name="Int. J. Syst. Evol. Microbiol.">
        <title>The Global Catalogue of Microorganisms (GCM) 10K type strain sequencing project: providing services to taxonomists for standard genome sequencing and annotation.</title>
        <authorList>
            <consortium name="The Broad Institute Genomics Platform"/>
            <consortium name="The Broad Institute Genome Sequencing Center for Infectious Disease"/>
            <person name="Wu L."/>
            <person name="Ma J."/>
        </authorList>
    </citation>
    <scope>NUCLEOTIDE SEQUENCE [LARGE SCALE GENOMIC DNA]</scope>
    <source>
        <strain evidence="2">LMG 29894</strain>
    </source>
</reference>
<dbReference type="RefSeq" id="WP_378168421.1">
    <property type="nucleotide sequence ID" value="NZ_JBHSBU010000002.1"/>
</dbReference>
<protein>
    <submittedName>
        <fullName evidence="1">DUF4303 domain-containing protein</fullName>
    </submittedName>
</protein>
<keyword evidence="2" id="KW-1185">Reference proteome</keyword>
<sequence length="205" mass="22987">MRVQAFKEILQARLTAACQGCLQDLPAEIEGDKIYAFSIYADSGCTSLGVAFATQGALERKNRESAADQLRAFVNTLNAAEWPYVNYHYELFEAADELVDEFYDCLFDGELEDVEFDPQISTAELTKFASDIFVEVIVRSLLDLKAQGYFSGDAFTDDPLLGLQFGDPSDNGVNMMEDVSRQVNSAAWHEKMVRNCHYLKHGLPR</sequence>
<proteinExistence type="predicted"/>
<accession>A0ABV8MYP1</accession>
<evidence type="ECO:0000313" key="1">
    <source>
        <dbReference type="EMBL" id="MFC4161842.1"/>
    </source>
</evidence>
<dbReference type="Proteomes" id="UP001595791">
    <property type="component" value="Unassembled WGS sequence"/>
</dbReference>
<dbReference type="InterPro" id="IPR025409">
    <property type="entry name" value="DUF4303"/>
</dbReference>
<dbReference type="EMBL" id="JBHSBU010000002">
    <property type="protein sequence ID" value="MFC4161842.1"/>
    <property type="molecule type" value="Genomic_DNA"/>
</dbReference>
<dbReference type="Pfam" id="PF14136">
    <property type="entry name" value="DUF4303"/>
    <property type="match status" value="1"/>
</dbReference>
<comment type="caution">
    <text evidence="1">The sequence shown here is derived from an EMBL/GenBank/DDBJ whole genome shotgun (WGS) entry which is preliminary data.</text>
</comment>
<organism evidence="1 2">
    <name type="scientific">Chitinimonas lacunae</name>
    <dbReference type="NCBI Taxonomy" id="1963018"/>
    <lineage>
        <taxon>Bacteria</taxon>
        <taxon>Pseudomonadati</taxon>
        <taxon>Pseudomonadota</taxon>
        <taxon>Betaproteobacteria</taxon>
        <taxon>Neisseriales</taxon>
        <taxon>Chitinibacteraceae</taxon>
        <taxon>Chitinimonas</taxon>
    </lineage>
</organism>